<reference evidence="1" key="1">
    <citation type="journal article" date="2012" name="PLoS ONE">
        <title>Gene sets for utilization of primary and secondary nutrition supplies in the distal gut of endangered iberian lynx.</title>
        <authorList>
            <person name="Alcaide M."/>
            <person name="Messina E."/>
            <person name="Richter M."/>
            <person name="Bargiela R."/>
            <person name="Peplies J."/>
            <person name="Huws S.A."/>
            <person name="Newbold C.J."/>
            <person name="Golyshin P.N."/>
            <person name="Simon M.A."/>
            <person name="Lopez G."/>
            <person name="Yakimov M.M."/>
            <person name="Ferrer M."/>
        </authorList>
    </citation>
    <scope>NUCLEOTIDE SEQUENCE</scope>
</reference>
<proteinExistence type="predicted"/>
<organism evidence="1">
    <name type="scientific">gut metagenome</name>
    <dbReference type="NCBI Taxonomy" id="749906"/>
    <lineage>
        <taxon>unclassified sequences</taxon>
        <taxon>metagenomes</taxon>
        <taxon>organismal metagenomes</taxon>
    </lineage>
</organism>
<name>J9FUX5_9ZZZZ</name>
<evidence type="ECO:0000313" key="1">
    <source>
        <dbReference type="EMBL" id="EJW98786.1"/>
    </source>
</evidence>
<sequence>MKRYVITHNAIEGFHMYPEAPDFCKYLGNTHRHIFVVICQFEVQHNNRQTEINQRQLEIASYFSRKYGMPCQFGVMSCEDIAEDIITNLGAT</sequence>
<feature type="non-terminal residue" evidence="1">
    <location>
        <position position="92"/>
    </location>
</feature>
<dbReference type="EMBL" id="AMCI01004099">
    <property type="protein sequence ID" value="EJW98786.1"/>
    <property type="molecule type" value="Genomic_DNA"/>
</dbReference>
<accession>J9FUX5</accession>
<protein>
    <submittedName>
        <fullName evidence="1">Uncharacterized protein</fullName>
    </submittedName>
</protein>
<gene>
    <name evidence="1" type="ORF">EVA_13106</name>
</gene>
<dbReference type="AlphaFoldDB" id="J9FUX5"/>
<comment type="caution">
    <text evidence="1">The sequence shown here is derived from an EMBL/GenBank/DDBJ whole genome shotgun (WGS) entry which is preliminary data.</text>
</comment>